<evidence type="ECO:0000256" key="1">
    <source>
        <dbReference type="SAM" id="Phobius"/>
    </source>
</evidence>
<keyword evidence="1" id="KW-0472">Membrane</keyword>
<evidence type="ECO:0000313" key="3">
    <source>
        <dbReference type="Proteomes" id="UP001165524"/>
    </source>
</evidence>
<keyword evidence="1" id="KW-1133">Transmembrane helix</keyword>
<accession>A0ABT0E363</accession>
<keyword evidence="3" id="KW-1185">Reference proteome</keyword>
<sequence length="95" mass="9894">MGAAACAAAPAEEDVFVVLVMLASPIQGETTAAFGKGQSMLVAPGAMVELLNIKPGRENDTRCLPGQTARKRQCPDVPGIVIFLLVSYGLFPAFS</sequence>
<gene>
    <name evidence="2" type="ORF">MU846_00790</name>
</gene>
<protein>
    <submittedName>
        <fullName evidence="2">Uncharacterized protein</fullName>
    </submittedName>
</protein>
<proteinExistence type="predicted"/>
<dbReference type="RefSeq" id="WP_246947288.1">
    <property type="nucleotide sequence ID" value="NZ_JALKII010000001.1"/>
</dbReference>
<comment type="caution">
    <text evidence="2">The sequence shown here is derived from an EMBL/GenBank/DDBJ whole genome shotgun (WGS) entry which is preliminary data.</text>
</comment>
<dbReference type="EMBL" id="JALKII010000001">
    <property type="protein sequence ID" value="MCK0536244.1"/>
    <property type="molecule type" value="Genomic_DNA"/>
</dbReference>
<reference evidence="2" key="1">
    <citation type="submission" date="2022-04" db="EMBL/GenBank/DDBJ databases">
        <title>Alcanivorax sp. CY1518 draft genome sequence.</title>
        <authorList>
            <person name="Zhao G."/>
            <person name="An M."/>
        </authorList>
    </citation>
    <scope>NUCLEOTIDE SEQUENCE</scope>
    <source>
        <strain evidence="2">CY1518</strain>
    </source>
</reference>
<name>A0ABT0E363_9GAMM</name>
<organism evidence="2 3">
    <name type="scientific">Alcanivorax quisquiliarum</name>
    <dbReference type="NCBI Taxonomy" id="2933565"/>
    <lineage>
        <taxon>Bacteria</taxon>
        <taxon>Pseudomonadati</taxon>
        <taxon>Pseudomonadota</taxon>
        <taxon>Gammaproteobacteria</taxon>
        <taxon>Oceanospirillales</taxon>
        <taxon>Alcanivoracaceae</taxon>
        <taxon>Alcanivorax</taxon>
    </lineage>
</organism>
<evidence type="ECO:0000313" key="2">
    <source>
        <dbReference type="EMBL" id="MCK0536244.1"/>
    </source>
</evidence>
<dbReference type="Proteomes" id="UP001165524">
    <property type="component" value="Unassembled WGS sequence"/>
</dbReference>
<feature type="transmembrane region" description="Helical" evidence="1">
    <location>
        <begin position="77"/>
        <end position="94"/>
    </location>
</feature>
<keyword evidence="1" id="KW-0812">Transmembrane</keyword>